<dbReference type="EMBL" id="JGDB01000278">
    <property type="protein sequence ID" value="EXY88516.1"/>
    <property type="molecule type" value="Genomic_DNA"/>
</dbReference>
<accession>A0A015UZS7</accession>
<sequence>MNSQLLSFFFYLNFPHIFPTRAKNTILNECFSLAEHSKYTTFEKNKAY</sequence>
<reference evidence="1 2" key="1">
    <citation type="submission" date="2014-02" db="EMBL/GenBank/DDBJ databases">
        <authorList>
            <person name="Sears C."/>
            <person name="Carroll K."/>
            <person name="Sack B.R."/>
            <person name="Qadri F."/>
            <person name="Myers L.L."/>
            <person name="Chung G.-T."/>
            <person name="Escheverria P."/>
            <person name="Fraser C.M."/>
            <person name="Sadzewicz L."/>
            <person name="Shefchek K.A."/>
            <person name="Tallon L."/>
            <person name="Das S.P."/>
            <person name="Daugherty S."/>
            <person name="Mongodin E.F."/>
        </authorList>
    </citation>
    <scope>NUCLEOTIDE SEQUENCE [LARGE SCALE GENOMIC DNA]</scope>
    <source>
        <strain evidence="2">3998T(B)3</strain>
    </source>
</reference>
<name>A0A015UZS7_BACFG</name>
<dbReference type="AlphaFoldDB" id="A0A015UZS7"/>
<organism evidence="1 2">
    <name type="scientific">Bacteroides fragilis str. 3998T(B)3</name>
    <dbReference type="NCBI Taxonomy" id="1339316"/>
    <lineage>
        <taxon>Bacteria</taxon>
        <taxon>Pseudomonadati</taxon>
        <taxon>Bacteroidota</taxon>
        <taxon>Bacteroidia</taxon>
        <taxon>Bacteroidales</taxon>
        <taxon>Bacteroidaceae</taxon>
        <taxon>Bacteroides</taxon>
    </lineage>
</organism>
<dbReference type="PATRIC" id="fig|1339316.3.peg.4623"/>
<evidence type="ECO:0000313" key="2">
    <source>
        <dbReference type="Proteomes" id="UP000020773"/>
    </source>
</evidence>
<proteinExistence type="predicted"/>
<dbReference type="Proteomes" id="UP000020773">
    <property type="component" value="Unassembled WGS sequence"/>
</dbReference>
<protein>
    <submittedName>
        <fullName evidence="1">Uncharacterized protein</fullName>
    </submittedName>
</protein>
<evidence type="ECO:0000313" key="1">
    <source>
        <dbReference type="EMBL" id="EXY88516.1"/>
    </source>
</evidence>
<comment type="caution">
    <text evidence="1">The sequence shown here is derived from an EMBL/GenBank/DDBJ whole genome shotgun (WGS) entry which is preliminary data.</text>
</comment>
<gene>
    <name evidence="1" type="ORF">M125_4871</name>
</gene>